<keyword evidence="2" id="KW-1185">Reference proteome</keyword>
<dbReference type="InterPro" id="IPR029058">
    <property type="entry name" value="AB_hydrolase_fold"/>
</dbReference>
<dbReference type="EMBL" id="OU503038">
    <property type="protein sequence ID" value="CAI9758531.1"/>
    <property type="molecule type" value="Genomic_DNA"/>
</dbReference>
<reference evidence="1" key="1">
    <citation type="submission" date="2023-05" db="EMBL/GenBank/DDBJ databases">
        <authorList>
            <person name="Huff M."/>
        </authorList>
    </citation>
    <scope>NUCLEOTIDE SEQUENCE</scope>
</reference>
<organism evidence="1 2">
    <name type="scientific">Fraxinus pennsylvanica</name>
    <dbReference type="NCBI Taxonomy" id="56036"/>
    <lineage>
        <taxon>Eukaryota</taxon>
        <taxon>Viridiplantae</taxon>
        <taxon>Streptophyta</taxon>
        <taxon>Embryophyta</taxon>
        <taxon>Tracheophyta</taxon>
        <taxon>Spermatophyta</taxon>
        <taxon>Magnoliopsida</taxon>
        <taxon>eudicotyledons</taxon>
        <taxon>Gunneridae</taxon>
        <taxon>Pentapetalae</taxon>
        <taxon>asterids</taxon>
        <taxon>lamiids</taxon>
        <taxon>Lamiales</taxon>
        <taxon>Oleaceae</taxon>
        <taxon>Oleeae</taxon>
        <taxon>Fraxinus</taxon>
    </lineage>
</organism>
<evidence type="ECO:0000313" key="1">
    <source>
        <dbReference type="EMBL" id="CAI9758531.1"/>
    </source>
</evidence>
<evidence type="ECO:0000313" key="2">
    <source>
        <dbReference type="Proteomes" id="UP000834106"/>
    </source>
</evidence>
<dbReference type="AlphaFoldDB" id="A0AAD2DP39"/>
<gene>
    <name evidence="1" type="ORF">FPE_LOCUS5961</name>
</gene>
<dbReference type="Proteomes" id="UP000834106">
    <property type="component" value="Chromosome 3"/>
</dbReference>
<proteinExistence type="predicted"/>
<dbReference type="Gene3D" id="3.40.50.1820">
    <property type="entry name" value="alpha/beta hydrolase"/>
    <property type="match status" value="1"/>
</dbReference>
<protein>
    <submittedName>
        <fullName evidence="1">Uncharacterized protein</fullName>
    </submittedName>
</protein>
<name>A0AAD2DP39_9LAMI</name>
<sequence>MSVELNTAGDVTLDLKNPEHWDCSWDELVLYDLRSVTKFVCKHIGLKIYYVGRSLIEIAVSLAEFNPQGEAVYNFLKSQCATPGMICLDLLSAFTGKKCCLNSSYDLSYLKHEP</sequence>
<accession>A0AAD2DP39</accession>